<dbReference type="AlphaFoldDB" id="A0A6J7SJ99"/>
<proteinExistence type="predicted"/>
<gene>
    <name evidence="1" type="ORF">UFOPK4173_01949</name>
</gene>
<protein>
    <submittedName>
        <fullName evidence="1">Unannotated protein</fullName>
    </submittedName>
</protein>
<organism evidence="1">
    <name type="scientific">freshwater metagenome</name>
    <dbReference type="NCBI Taxonomy" id="449393"/>
    <lineage>
        <taxon>unclassified sequences</taxon>
        <taxon>metagenomes</taxon>
        <taxon>ecological metagenomes</taxon>
    </lineage>
</organism>
<reference evidence="1" key="1">
    <citation type="submission" date="2020-05" db="EMBL/GenBank/DDBJ databases">
        <authorList>
            <person name="Chiriac C."/>
            <person name="Salcher M."/>
            <person name="Ghai R."/>
            <person name="Kavagutti S V."/>
        </authorList>
    </citation>
    <scope>NUCLEOTIDE SEQUENCE</scope>
</reference>
<accession>A0A6J7SJ99</accession>
<name>A0A6J7SJ99_9ZZZZ</name>
<evidence type="ECO:0000313" key="1">
    <source>
        <dbReference type="EMBL" id="CAB5041307.1"/>
    </source>
</evidence>
<sequence length="206" mass="23032">MNLLSVFPSDLIRRILTQFVLAKLHVSSIKGEVAADQRITKADNQLDGLYCLDAADDSREDSEHACLGATRGHFWWWGLGQHIAVSRPVLGIKYSHLALKAEDRSVHNGNAKFHRSVVEHVAHREVVSPVYDDVVLRDDAFHIRSIKANIVRNHVDIWVEQGEGLFCRINLSLTYSICVVQNLALQIRLIDHVHVDNADGANTGSS</sequence>
<dbReference type="EMBL" id="CAFBPW010000321">
    <property type="protein sequence ID" value="CAB5041307.1"/>
    <property type="molecule type" value="Genomic_DNA"/>
</dbReference>